<feature type="transmembrane region" description="Helical" evidence="2">
    <location>
        <begin position="678"/>
        <end position="698"/>
    </location>
</feature>
<keyword evidence="2" id="KW-1133">Transmembrane helix</keyword>
<keyword evidence="2" id="KW-0472">Membrane</keyword>
<dbReference type="Gene3D" id="3.40.50.410">
    <property type="entry name" value="von Willebrand factor, type A domain"/>
    <property type="match status" value="1"/>
</dbReference>
<feature type="compositionally biased region" description="Polar residues" evidence="1">
    <location>
        <begin position="366"/>
        <end position="379"/>
    </location>
</feature>
<dbReference type="InterPro" id="IPR002035">
    <property type="entry name" value="VWF_A"/>
</dbReference>
<evidence type="ECO:0000313" key="5">
    <source>
        <dbReference type="Proteomes" id="UP000003824"/>
    </source>
</evidence>
<evidence type="ECO:0000259" key="3">
    <source>
        <dbReference type="Pfam" id="PF13768"/>
    </source>
</evidence>
<dbReference type="Proteomes" id="UP000003824">
    <property type="component" value="Unassembled WGS sequence"/>
</dbReference>
<dbReference type="AlphaFoldDB" id="D5ZQS2"/>
<feature type="region of interest" description="Disordered" evidence="1">
    <location>
        <begin position="1"/>
        <end position="24"/>
    </location>
</feature>
<feature type="compositionally biased region" description="Basic residues" evidence="1">
    <location>
        <begin position="435"/>
        <end position="458"/>
    </location>
</feature>
<accession>D5ZQS2</accession>
<feature type="region of interest" description="Disordered" evidence="1">
    <location>
        <begin position="365"/>
        <end position="462"/>
    </location>
</feature>
<protein>
    <submittedName>
        <fullName evidence="4">Predicted protein</fullName>
    </submittedName>
</protein>
<keyword evidence="2" id="KW-0812">Transmembrane</keyword>
<gene>
    <name evidence="4" type="ORF">SSFG_01736</name>
</gene>
<evidence type="ECO:0000256" key="1">
    <source>
        <dbReference type="SAM" id="MobiDB-lite"/>
    </source>
</evidence>
<evidence type="ECO:0000313" key="4">
    <source>
        <dbReference type="EMBL" id="EFE66487.2"/>
    </source>
</evidence>
<evidence type="ECO:0000256" key="2">
    <source>
        <dbReference type="SAM" id="Phobius"/>
    </source>
</evidence>
<dbReference type="eggNOG" id="COG2304">
    <property type="taxonomic scope" value="Bacteria"/>
</dbReference>
<name>D5ZQS2_STRV1</name>
<dbReference type="Pfam" id="PF13768">
    <property type="entry name" value="VWA_3"/>
    <property type="match status" value="1"/>
</dbReference>
<dbReference type="InterPro" id="IPR036465">
    <property type="entry name" value="vWFA_dom_sf"/>
</dbReference>
<proteinExistence type="predicted"/>
<feature type="domain" description="VWFA" evidence="3">
    <location>
        <begin position="67"/>
        <end position="225"/>
    </location>
</feature>
<feature type="transmembrane region" description="Helical" evidence="2">
    <location>
        <begin position="784"/>
        <end position="805"/>
    </location>
</feature>
<feature type="transmembrane region" description="Helical" evidence="2">
    <location>
        <begin position="710"/>
        <end position="728"/>
    </location>
</feature>
<organism evidence="4 5">
    <name type="scientific">Streptomyces viridosporus (strain ATCC 14672 / DSM 40746 / JCM 4963 / KCTC 9882 / NRRL B-12104 / FH 1290)</name>
    <name type="common">Streptomyces ghanaensis</name>
    <dbReference type="NCBI Taxonomy" id="566461"/>
    <lineage>
        <taxon>Bacteria</taxon>
        <taxon>Bacillati</taxon>
        <taxon>Actinomycetota</taxon>
        <taxon>Actinomycetes</taxon>
        <taxon>Kitasatosporales</taxon>
        <taxon>Streptomycetaceae</taxon>
        <taxon>Streptomyces</taxon>
    </lineage>
</organism>
<dbReference type="Gene3D" id="2.60.40.3670">
    <property type="match status" value="1"/>
</dbReference>
<dbReference type="EMBL" id="DS999641">
    <property type="protein sequence ID" value="EFE66487.2"/>
    <property type="molecule type" value="Genomic_DNA"/>
</dbReference>
<sequence length="815" mass="88808">MCRGDEGEGAVTYDMSSHTRPPQPGIRLRVDLGGDLRPHRSAKIEAHLRVDVAADGAPTDLPAVQLAVIIAVDVAEHNRAAVRHALPSALRALPDRISFAVLGSGPEPVRCYPRGDDEWAVADREERRRAAFVAGSLPLHREGPRPAGYAAWVAGARALLAGRPVSVRHLVLITDGSSAAGDTRLEEELDACAGQFTCDVFAVGADWAPDPLLTLAERLHGTAEFVDDGLGHAITAAIHRLRRVHTPHLPIEVTVRPSVRQVSLSEKAPRPHRLGGLLQPGRPHRWSFPTYQWEQGGRDYLLTLVADSDADPLETELQFAMVSIGDVHAPVTARWHLPGQSPPHDPAGADSVRGLNATARMRSALSLGTTASRNTSGTPPRTAWGAFPAGGAVRHGLGAVRDPHGRRHRGRGRGGGPAARRRRRYPRPADPARRVPSRRPPGRRRRRAAGPALRRLRHPGRERGPLLHRVRGEAAVTTERAASWRRLSPAAFWRRRLRPWRTRRLLEVHLLVLFLLTAVASTALFLSCRQAQHGAEALASREAPAVQGLAATRLAALRANQEAHALVEMDLIGVAGSGETYRSQLSAADQGLSRIADRTDQDLGTVKGLLATYSDSLSLGTSRYRDQPLMQEQKLVEADSLLTREGVGLAPRLKALQQVQMKHAEATVTMGRWQRGGWWLAELSLALVALTLLSALFVLRDRCGRDWNPYLLAAFVLTVLLAVVPLMATSSTQDDLDGVIGDLWQITETSWRSGPEPAEAQQSVTEVSEGVRQKMADGAWTDRVYRGALVGSLLAIVLPALGLGLRLDNDYWRRR</sequence>
<reference evidence="5" key="1">
    <citation type="submission" date="2008-12" db="EMBL/GenBank/DDBJ databases">
        <title>Annotation of Streptomyces ghanaensis ATCC 14672.</title>
        <authorList>
            <consortium name="The Broad Institute Genome Sequencing Platform"/>
            <consortium name="Broad Institute Microbial Sequencing Center"/>
            <person name="Fischbach M."/>
            <person name="Ward D."/>
            <person name="Young S."/>
            <person name="Kodira C.D."/>
            <person name="Zeng Q."/>
            <person name="Koehrsen M."/>
            <person name="Godfrey P."/>
            <person name="Alvarado L."/>
            <person name="Berlin A.M."/>
            <person name="Borenstein D."/>
            <person name="Chen Z."/>
            <person name="Engels R."/>
            <person name="Freedman E."/>
            <person name="Gellesch M."/>
            <person name="Goldberg J."/>
            <person name="Griggs A."/>
            <person name="Gujja S."/>
            <person name="Heiman D.I."/>
            <person name="Hepburn T.A."/>
            <person name="Howarth C."/>
            <person name="Jen D."/>
            <person name="Larson L."/>
            <person name="Lewis B."/>
            <person name="Mehta T."/>
            <person name="Park D."/>
            <person name="Pearson M."/>
            <person name="Roberts A."/>
            <person name="Saif S."/>
            <person name="Shea T.D."/>
            <person name="Shenoy N."/>
            <person name="Sisk P."/>
            <person name="Stolte C."/>
            <person name="Sykes S.N."/>
            <person name="Walk T."/>
            <person name="White J."/>
            <person name="Yandava C."/>
            <person name="Straight P."/>
            <person name="Clardy J."/>
            <person name="Hung D."/>
            <person name="Kolter R."/>
            <person name="Mekalanos J."/>
            <person name="Walker S."/>
            <person name="Walsh C.T."/>
            <person name="Wieland B.L.C."/>
            <person name="Ilzarbe M."/>
            <person name="Galagan J."/>
            <person name="Nusbaum C."/>
            <person name="Birren B."/>
        </authorList>
    </citation>
    <scope>NUCLEOTIDE SEQUENCE [LARGE SCALE GENOMIC DNA]</scope>
    <source>
        <strain evidence="5">ATCC 14672 / DSM 40746 / JCM 4963 / KCTC 9882 / NRRL B-12104 / FH 1290</strain>
    </source>
</reference>